<dbReference type="GO" id="GO:0030420">
    <property type="term" value="P:establishment of competence for transformation"/>
    <property type="evidence" value="ECO:0007669"/>
    <property type="project" value="UniProtKB-KW"/>
</dbReference>
<dbReference type="SMART" id="SM00644">
    <property type="entry name" value="Ami_2"/>
    <property type="match status" value="1"/>
</dbReference>
<dbReference type="Pfam" id="PF01510">
    <property type="entry name" value="Amidase_2"/>
    <property type="match status" value="1"/>
</dbReference>
<dbReference type="GO" id="GO:0071555">
    <property type="term" value="P:cell wall organization"/>
    <property type="evidence" value="ECO:0007669"/>
    <property type="project" value="UniProtKB-KW"/>
</dbReference>
<keyword evidence="4" id="KW-0749">Sporulation</keyword>
<dbReference type="GO" id="GO:0009253">
    <property type="term" value="P:peptidoglycan catabolic process"/>
    <property type="evidence" value="ECO:0007669"/>
    <property type="project" value="InterPro"/>
</dbReference>
<dbReference type="InterPro" id="IPR051206">
    <property type="entry name" value="NAMLAA_amidase_2"/>
</dbReference>
<evidence type="ECO:0000256" key="7">
    <source>
        <dbReference type="SAM" id="MobiDB-lite"/>
    </source>
</evidence>
<dbReference type="Proteomes" id="UP000676169">
    <property type="component" value="Chromosome"/>
</dbReference>
<evidence type="ECO:0000256" key="8">
    <source>
        <dbReference type="SAM" id="SignalP"/>
    </source>
</evidence>
<dbReference type="CDD" id="cd06583">
    <property type="entry name" value="PGRP"/>
    <property type="match status" value="1"/>
</dbReference>
<evidence type="ECO:0000256" key="6">
    <source>
        <dbReference type="ARBA" id="ARBA00023316"/>
    </source>
</evidence>
<proteinExistence type="predicted"/>
<evidence type="ECO:0000256" key="5">
    <source>
        <dbReference type="ARBA" id="ARBA00023287"/>
    </source>
</evidence>
<feature type="signal peptide" evidence="8">
    <location>
        <begin position="1"/>
        <end position="23"/>
    </location>
</feature>
<feature type="chain" id="PRO_5038045030" description="N-acetylmuramoyl-L-alanine amidase" evidence="8">
    <location>
        <begin position="24"/>
        <end position="240"/>
    </location>
</feature>
<dbReference type="Gene3D" id="3.40.80.10">
    <property type="entry name" value="Peptidoglycan recognition protein-like"/>
    <property type="match status" value="1"/>
</dbReference>
<comment type="catalytic activity">
    <reaction evidence="1">
        <text>Hydrolyzes the link between N-acetylmuramoyl residues and L-amino acid residues in certain cell-wall glycopeptides.</text>
        <dbReference type="EC" id="3.5.1.28"/>
    </reaction>
</comment>
<keyword evidence="11" id="KW-1185">Reference proteome</keyword>
<name>A0A975PGP7_9BACT</name>
<dbReference type="KEGG" id="lamb:KBB96_08630"/>
<keyword evidence="8" id="KW-0732">Signal</keyword>
<evidence type="ECO:0000256" key="3">
    <source>
        <dbReference type="ARBA" id="ARBA00022801"/>
    </source>
</evidence>
<evidence type="ECO:0000313" key="10">
    <source>
        <dbReference type="EMBL" id="QUE52943.1"/>
    </source>
</evidence>
<accession>A0A975PGP7</accession>
<feature type="region of interest" description="Disordered" evidence="7">
    <location>
        <begin position="31"/>
        <end position="51"/>
    </location>
</feature>
<dbReference type="GO" id="GO:0008745">
    <property type="term" value="F:N-acetylmuramoyl-L-alanine amidase activity"/>
    <property type="evidence" value="ECO:0007669"/>
    <property type="project" value="UniProtKB-EC"/>
</dbReference>
<evidence type="ECO:0000256" key="2">
    <source>
        <dbReference type="ARBA" id="ARBA00011901"/>
    </source>
</evidence>
<dbReference type="PANTHER" id="PTHR30417">
    <property type="entry name" value="N-ACETYLMURAMOYL-L-ALANINE AMIDASE AMID"/>
    <property type="match status" value="1"/>
</dbReference>
<dbReference type="GO" id="GO:0009254">
    <property type="term" value="P:peptidoglycan turnover"/>
    <property type="evidence" value="ECO:0007669"/>
    <property type="project" value="TreeGrafter"/>
</dbReference>
<dbReference type="InterPro" id="IPR036505">
    <property type="entry name" value="Amidase/PGRP_sf"/>
</dbReference>
<dbReference type="PANTHER" id="PTHR30417:SF11">
    <property type="entry name" value="N-ACETYLMURAMOYL-L-ALANINE AMIDASE XLYA"/>
    <property type="match status" value="1"/>
</dbReference>
<protein>
    <recommendedName>
        <fullName evidence="2">N-acetylmuramoyl-L-alanine amidase</fullName>
        <ecNumber evidence="2">3.5.1.28</ecNumber>
    </recommendedName>
</protein>
<feature type="domain" description="N-acetylmuramoyl-L-alanine amidase" evidence="9">
    <location>
        <begin position="70"/>
        <end position="222"/>
    </location>
</feature>
<reference evidence="10" key="1">
    <citation type="submission" date="2021-04" db="EMBL/GenBank/DDBJ databases">
        <title>Luteolibacter sp. 32A isolated from the skin of an Anderson's salamander (Ambystoma andersonii).</title>
        <authorList>
            <person name="Spergser J."/>
            <person name="Busse H.-J."/>
        </authorList>
    </citation>
    <scope>NUCLEOTIDE SEQUENCE</scope>
    <source>
        <strain evidence="10">32A</strain>
    </source>
</reference>
<gene>
    <name evidence="10" type="ORF">KBB96_08630</name>
</gene>
<organism evidence="10 11">
    <name type="scientific">Luteolibacter ambystomatis</name>
    <dbReference type="NCBI Taxonomy" id="2824561"/>
    <lineage>
        <taxon>Bacteria</taxon>
        <taxon>Pseudomonadati</taxon>
        <taxon>Verrucomicrobiota</taxon>
        <taxon>Verrucomicrobiia</taxon>
        <taxon>Verrucomicrobiales</taxon>
        <taxon>Verrucomicrobiaceae</taxon>
        <taxon>Luteolibacter</taxon>
    </lineage>
</organism>
<keyword evidence="5" id="KW-0178">Competence</keyword>
<dbReference type="EC" id="3.5.1.28" evidence="2"/>
<evidence type="ECO:0000259" key="9">
    <source>
        <dbReference type="SMART" id="SM00644"/>
    </source>
</evidence>
<keyword evidence="6" id="KW-0961">Cell wall biogenesis/degradation</keyword>
<dbReference type="EMBL" id="CP073100">
    <property type="protein sequence ID" value="QUE52943.1"/>
    <property type="molecule type" value="Genomic_DNA"/>
</dbReference>
<evidence type="ECO:0000256" key="4">
    <source>
        <dbReference type="ARBA" id="ARBA00022969"/>
    </source>
</evidence>
<keyword evidence="3 10" id="KW-0378">Hydrolase</keyword>
<evidence type="ECO:0000313" key="11">
    <source>
        <dbReference type="Proteomes" id="UP000676169"/>
    </source>
</evidence>
<dbReference type="GO" id="GO:0030435">
    <property type="term" value="P:sporulation resulting in formation of a cellular spore"/>
    <property type="evidence" value="ECO:0007669"/>
    <property type="project" value="UniProtKB-KW"/>
</dbReference>
<evidence type="ECO:0000256" key="1">
    <source>
        <dbReference type="ARBA" id="ARBA00001561"/>
    </source>
</evidence>
<sequence>MRSCALFFSLLACALLSSNCTQIGPPGGGPDRVLNWRPSPVPPPQPGSLSTSTLVRKINLKPDMVAKGTYGRRVVRPMNPRYITIHSTQNFSADASKHALALKRGALRAPKRKGFNRIGFLIWHFTVDSRVAIQHMPCNEQGEHADFNGPGNNYSIGIEMCENRGGNRSATIERAAMLTAYLMKRYNIPLRNVVPHYHWPRHGCSPEHKNCPWFLMDNGRPGAKWRWFQSKVNYYYRSLQ</sequence>
<dbReference type="SUPFAM" id="SSF55846">
    <property type="entry name" value="N-acetylmuramoyl-L-alanine amidase-like"/>
    <property type="match status" value="1"/>
</dbReference>
<dbReference type="InterPro" id="IPR002502">
    <property type="entry name" value="Amidase_domain"/>
</dbReference>
<dbReference type="RefSeq" id="WP_211634287.1">
    <property type="nucleotide sequence ID" value="NZ_CP073100.1"/>
</dbReference>
<dbReference type="AlphaFoldDB" id="A0A975PGP7"/>